<gene>
    <name evidence="1" type="ORF">OSC50_14560</name>
</gene>
<organism evidence="1 2">
    <name type="scientific">Pseudomonas quebecensis</name>
    <dbReference type="NCBI Taxonomy" id="2995174"/>
    <lineage>
        <taxon>Bacteria</taxon>
        <taxon>Pseudomonadati</taxon>
        <taxon>Pseudomonadota</taxon>
        <taxon>Gammaproteobacteria</taxon>
        <taxon>Pseudomonadales</taxon>
        <taxon>Pseudomonadaceae</taxon>
        <taxon>Pseudomonas</taxon>
    </lineage>
</organism>
<name>A0ABY6QAP0_9PSED</name>
<protein>
    <submittedName>
        <fullName evidence="1">Uncharacterized protein</fullName>
    </submittedName>
</protein>
<proteinExistence type="predicted"/>
<dbReference type="EMBL" id="CP112866">
    <property type="protein sequence ID" value="UZW16623.1"/>
    <property type="molecule type" value="Genomic_DNA"/>
</dbReference>
<dbReference type="Proteomes" id="UP001164116">
    <property type="component" value="Chromosome"/>
</dbReference>
<keyword evidence="2" id="KW-1185">Reference proteome</keyword>
<sequence>MIVHQVMKQMAPTPARCLRQPLFSLAGSTGYTFNKFGTGLTSGDGNTALKI</sequence>
<evidence type="ECO:0000313" key="1">
    <source>
        <dbReference type="EMBL" id="UZW16623.1"/>
    </source>
</evidence>
<evidence type="ECO:0000313" key="2">
    <source>
        <dbReference type="Proteomes" id="UP001164116"/>
    </source>
</evidence>
<accession>A0ABY6QAP0</accession>
<reference evidence="1" key="1">
    <citation type="submission" date="2022-11" db="EMBL/GenBank/DDBJ databases">
        <title>Taxonomic description of a new Pseudomonas species.</title>
        <authorList>
            <person name="Tambong J.T."/>
        </authorList>
    </citation>
    <scope>NUCLEOTIDE SEQUENCE</scope>
    <source>
        <strain evidence="1">S1Bt42</strain>
    </source>
</reference>
<dbReference type="RefSeq" id="WP_181080776.1">
    <property type="nucleotide sequence ID" value="NZ_CP112866.1"/>
</dbReference>